<dbReference type="SUPFAM" id="SSF56112">
    <property type="entry name" value="Protein kinase-like (PK-like)"/>
    <property type="match status" value="1"/>
</dbReference>
<dbReference type="PROSITE" id="PS00107">
    <property type="entry name" value="PROTEIN_KINASE_ATP"/>
    <property type="match status" value="1"/>
</dbReference>
<feature type="domain" description="Protein kinase" evidence="7">
    <location>
        <begin position="27"/>
        <end position="280"/>
    </location>
</feature>
<evidence type="ECO:0000256" key="6">
    <source>
        <dbReference type="PROSITE-ProRule" id="PRU10141"/>
    </source>
</evidence>
<keyword evidence="3 8" id="KW-0418">Kinase</keyword>
<organism evidence="8 9">
    <name type="scientific">Peptoclostridium litorale DSM 5388</name>
    <dbReference type="NCBI Taxonomy" id="1121324"/>
    <lineage>
        <taxon>Bacteria</taxon>
        <taxon>Bacillati</taxon>
        <taxon>Bacillota</taxon>
        <taxon>Clostridia</taxon>
        <taxon>Peptostreptococcales</taxon>
        <taxon>Peptoclostridiaceae</taxon>
        <taxon>Peptoclostridium</taxon>
    </lineage>
</organism>
<evidence type="ECO:0000256" key="1">
    <source>
        <dbReference type="ARBA" id="ARBA00022679"/>
    </source>
</evidence>
<evidence type="ECO:0000256" key="3">
    <source>
        <dbReference type="ARBA" id="ARBA00022777"/>
    </source>
</evidence>
<keyword evidence="4 6" id="KW-0067">ATP-binding</keyword>
<dbReference type="PROSITE" id="PS50011">
    <property type="entry name" value="PROTEIN_KINASE_DOM"/>
    <property type="match status" value="1"/>
</dbReference>
<dbReference type="PANTHER" id="PTHR11042">
    <property type="entry name" value="EUKARYOTIC TRANSLATION INITIATION FACTOR 2-ALPHA KINASE EIF2-ALPHA KINASE -RELATED"/>
    <property type="match status" value="1"/>
</dbReference>
<keyword evidence="1" id="KW-0808">Transferase</keyword>
<dbReference type="EMBL" id="JJMM01000022">
    <property type="protein sequence ID" value="KDR94350.1"/>
    <property type="molecule type" value="Genomic_DNA"/>
</dbReference>
<dbReference type="InterPro" id="IPR000719">
    <property type="entry name" value="Prot_kinase_dom"/>
</dbReference>
<sequence>MSGSKEELAKYIEKYKLIRSYLGDIHVDKSDRIGAGGNGVVYSGKLNDSNIAIKFFVENGLTKLTRFKSEFFNVQMLPANKNIVNLINYEELTIVSDESEKEIMIPYILMKKYDESLKQYRNARGFDEVTFLKLFNFLIEGIKFIHLEGIIHRDIKPENILVTHDDEFVLTDFGIAHYNPERFALKANTKRGDRLGNYEFSAPEQAEKGIEPAQTMDIYAFGQLLQWYCHGSTHRGTGRESIAHLIAGVKGEIIDSIINKCLYNEPSNRFESIEEIEKYLESELARRKKPDAFEEMRKFSTALRKSVLSNYRKPYYINEPSKIENLIAYLNKQNFKRKLEFNTGCGNNTIDSIRYIDTKKILIDHREFELNGIWIYCNDSLYDDIVLLDCVKYDFKDSSRIQPDAIAYLSSHKFDEVIEVPISSLESGFVEIENNIYDINELKVQERYPNYSYNFVAIGTMYHSTILHKNDGFLESIQTSELNPESIKILIKNISRNKHDEVFLRI</sequence>
<dbReference type="eggNOG" id="COG0515">
    <property type="taxonomic scope" value="Bacteria"/>
</dbReference>
<dbReference type="InterPro" id="IPR050339">
    <property type="entry name" value="CC_SR_Kinase"/>
</dbReference>
<comment type="caution">
    <text evidence="8">The sequence shown here is derived from an EMBL/GenBank/DDBJ whole genome shotgun (WGS) entry which is preliminary data.</text>
</comment>
<dbReference type="GO" id="GO:0005524">
    <property type="term" value="F:ATP binding"/>
    <property type="evidence" value="ECO:0007669"/>
    <property type="project" value="UniProtKB-UniRule"/>
</dbReference>
<dbReference type="AlphaFoldDB" id="A0A069RDR6"/>
<name>A0A069RDR6_PEPLI</name>
<dbReference type="InterPro" id="IPR017441">
    <property type="entry name" value="Protein_kinase_ATP_BS"/>
</dbReference>
<dbReference type="InterPro" id="IPR008271">
    <property type="entry name" value="Ser/Thr_kinase_AS"/>
</dbReference>
<dbReference type="STRING" id="1121324.CLIT_22c00050"/>
<accession>A0A069RDR6</accession>
<dbReference type="GO" id="GO:0005737">
    <property type="term" value="C:cytoplasm"/>
    <property type="evidence" value="ECO:0007669"/>
    <property type="project" value="TreeGrafter"/>
</dbReference>
<gene>
    <name evidence="8" type="ORF">CLIT_22c00050</name>
</gene>
<dbReference type="RefSeq" id="WP_038267179.1">
    <property type="nucleotide sequence ID" value="NZ_FSRH01000028.1"/>
</dbReference>
<dbReference type="PROSITE" id="PS00108">
    <property type="entry name" value="PROTEIN_KINASE_ST"/>
    <property type="match status" value="1"/>
</dbReference>
<comment type="similarity">
    <text evidence="5">Belongs to the protein kinase superfamily. Ser/Thr protein kinase family. GCN2 subfamily.</text>
</comment>
<dbReference type="GO" id="GO:0004672">
    <property type="term" value="F:protein kinase activity"/>
    <property type="evidence" value="ECO:0007669"/>
    <property type="project" value="InterPro"/>
</dbReference>
<dbReference type="InterPro" id="IPR011009">
    <property type="entry name" value="Kinase-like_dom_sf"/>
</dbReference>
<dbReference type="SMART" id="SM00220">
    <property type="entry name" value="S_TKc"/>
    <property type="match status" value="1"/>
</dbReference>
<evidence type="ECO:0000256" key="2">
    <source>
        <dbReference type="ARBA" id="ARBA00022741"/>
    </source>
</evidence>
<protein>
    <submittedName>
        <fullName evidence="8">Serine/threonine-protein kinase</fullName>
    </submittedName>
</protein>
<evidence type="ECO:0000259" key="7">
    <source>
        <dbReference type="PROSITE" id="PS50011"/>
    </source>
</evidence>
<dbReference type="OrthoDB" id="9788659at2"/>
<evidence type="ECO:0000313" key="8">
    <source>
        <dbReference type="EMBL" id="KDR94350.1"/>
    </source>
</evidence>
<keyword evidence="9" id="KW-1185">Reference proteome</keyword>
<proteinExistence type="inferred from homology"/>
<evidence type="ECO:0000256" key="4">
    <source>
        <dbReference type="ARBA" id="ARBA00022840"/>
    </source>
</evidence>
<evidence type="ECO:0000313" key="9">
    <source>
        <dbReference type="Proteomes" id="UP000027946"/>
    </source>
</evidence>
<dbReference type="Proteomes" id="UP000027946">
    <property type="component" value="Unassembled WGS sequence"/>
</dbReference>
<feature type="binding site" evidence="6">
    <location>
        <position position="54"/>
    </location>
    <ligand>
        <name>ATP</name>
        <dbReference type="ChEBI" id="CHEBI:30616"/>
    </ligand>
</feature>
<evidence type="ECO:0000256" key="5">
    <source>
        <dbReference type="ARBA" id="ARBA00037982"/>
    </source>
</evidence>
<keyword evidence="2 6" id="KW-0547">Nucleotide-binding</keyword>
<dbReference type="Gene3D" id="1.10.510.10">
    <property type="entry name" value="Transferase(Phosphotransferase) domain 1"/>
    <property type="match status" value="1"/>
</dbReference>
<dbReference type="Pfam" id="PF00069">
    <property type="entry name" value="Pkinase"/>
    <property type="match status" value="1"/>
</dbReference>
<reference evidence="8 9" key="1">
    <citation type="submission" date="2014-03" db="EMBL/GenBank/DDBJ databases">
        <title>Genome sequence of Clostridium litorale W6, DSM 5388.</title>
        <authorList>
            <person name="Poehlein A."/>
            <person name="Jagirdar A."/>
            <person name="Khonsari B."/>
            <person name="Chibani C.M."/>
            <person name="Gutierrez Gutierrez D.A."/>
            <person name="Davydova E."/>
            <person name="Alghaithi H.S."/>
            <person name="Nair K.P."/>
            <person name="Dhamotharan K."/>
            <person name="Chandran L."/>
            <person name="G W."/>
            <person name="Daniel R."/>
        </authorList>
    </citation>
    <scope>NUCLEOTIDE SEQUENCE [LARGE SCALE GENOMIC DNA]</scope>
    <source>
        <strain evidence="8 9">W6</strain>
    </source>
</reference>